<dbReference type="EMBL" id="JASAOF010000023">
    <property type="protein sequence ID" value="MDI2032019.1"/>
    <property type="molecule type" value="Genomic_DNA"/>
</dbReference>
<proteinExistence type="predicted"/>
<gene>
    <name evidence="1" type="ORF">QFW96_25580</name>
</gene>
<reference evidence="1 2" key="1">
    <citation type="submission" date="2023-04" db="EMBL/GenBank/DDBJ databases">
        <title>Draft genome sequence of Saccharopolyspora sp. TS4A08 isolated from sweet potato rhizospheric soil.</title>
        <authorList>
            <person name="Suksaard P."/>
            <person name="Duangmal K."/>
        </authorList>
    </citation>
    <scope>NUCLEOTIDE SEQUENCE [LARGE SCALE GENOMIC DNA]</scope>
    <source>
        <strain evidence="1 2">TS4A08</strain>
    </source>
</reference>
<dbReference type="Proteomes" id="UP001237595">
    <property type="component" value="Unassembled WGS sequence"/>
</dbReference>
<accession>A0ABT6PVI1</accession>
<comment type="caution">
    <text evidence="1">The sequence shown here is derived from an EMBL/GenBank/DDBJ whole genome shotgun (WGS) entry which is preliminary data.</text>
</comment>
<dbReference type="RefSeq" id="WP_281458280.1">
    <property type="nucleotide sequence ID" value="NZ_JASAOF010000023.1"/>
</dbReference>
<evidence type="ECO:0000313" key="2">
    <source>
        <dbReference type="Proteomes" id="UP001237595"/>
    </source>
</evidence>
<keyword evidence="2" id="KW-1185">Reference proteome</keyword>
<sequence length="109" mass="12073">MSTSDGSPDQVAAEAEKQLRRFRDRNLRIGPGRKVHRVKVTSESGVHQPTTVCGQLISRGPLFECEAVELRADCRKCRKLCNTADPCSDVEFAEDEDGQLALFDPVTKP</sequence>
<organism evidence="1 2">
    <name type="scientific">Saccharopolyspora ipomoeae</name>
    <dbReference type="NCBI Taxonomy" id="3042027"/>
    <lineage>
        <taxon>Bacteria</taxon>
        <taxon>Bacillati</taxon>
        <taxon>Actinomycetota</taxon>
        <taxon>Actinomycetes</taxon>
        <taxon>Pseudonocardiales</taxon>
        <taxon>Pseudonocardiaceae</taxon>
        <taxon>Saccharopolyspora</taxon>
    </lineage>
</organism>
<protein>
    <submittedName>
        <fullName evidence="1">Uncharacterized protein</fullName>
    </submittedName>
</protein>
<name>A0ABT6PVI1_9PSEU</name>
<evidence type="ECO:0000313" key="1">
    <source>
        <dbReference type="EMBL" id="MDI2032019.1"/>
    </source>
</evidence>